<protein>
    <submittedName>
        <fullName evidence="3">DUF3592 domain-containing protein</fullName>
    </submittedName>
</protein>
<feature type="transmembrane region" description="Helical" evidence="1">
    <location>
        <begin position="146"/>
        <end position="167"/>
    </location>
</feature>
<evidence type="ECO:0000313" key="4">
    <source>
        <dbReference type="Proteomes" id="UP001324185"/>
    </source>
</evidence>
<feature type="transmembrane region" description="Helical" evidence="1">
    <location>
        <begin position="21"/>
        <end position="42"/>
    </location>
</feature>
<keyword evidence="1" id="KW-1133">Transmembrane helix</keyword>
<feature type="domain" description="DUF3592" evidence="2">
    <location>
        <begin position="53"/>
        <end position="141"/>
    </location>
</feature>
<dbReference type="RefSeq" id="WP_018625280.1">
    <property type="nucleotide sequence ID" value="NZ_CP140158.1"/>
</dbReference>
<proteinExistence type="predicted"/>
<sequence>MELSINNKKRGNKAGAGCLTVFGGIFFVVGVGIFLWGLVSIYDAYQARSWQPVEATITRVEQVISRGDDSTTYGVNGAFQYQYAGKTYTSSQLNFYTGTDNIGSYQQDFYYRLKLAKDNNRTVTAFVNPDNPIEAVIDKEIRWGMLGFHSIFLFVFGGVGLGIMLAGRFAKKKAVKQNELQQLYPDEPWNWKEEWQTNRFKATTGTGFKVLLGFAIFWNLIAIPASVMAMIEYFKTFEHQILIVLLFPLVGIGIFIAAYIAFIRHRKYGQSELILQQTPIAIGGINRGSIEVPNDEANHQSFGKPLEANITLTCQRKITTGSGKSRTTKTKIIWQDDRRVVSSIRGHNTSSYAFEFKVPEGLPQSDDSNPNNKVEWVLQIERKQPGIDLKLDFTLPGFVVAHRVALEKSETDLFASGFSDSSYDAASGGQASPDGWKKLGIEESVTSQGNRYYFSAFRHLSFAISLIVFGLIFGSIGVGISLFGDAPIIFFIAFGGFGLLFLMIGLRQLTYRSELTVSAGQMIHSSGHLSMSSPRIIHRDDIQSITSQSNMSVGNKQVFHITAMLKDGSKVVLAKNLLMRSDVESFIEKIKSEMGMSQR</sequence>
<feature type="transmembrane region" description="Helical" evidence="1">
    <location>
        <begin position="240"/>
        <end position="262"/>
    </location>
</feature>
<gene>
    <name evidence="3" type="ORF">SR900_11575</name>
</gene>
<dbReference type="InterPro" id="IPR021994">
    <property type="entry name" value="DUF3592"/>
</dbReference>
<reference evidence="3 4" key="1">
    <citation type="submission" date="2023-11" db="EMBL/GenBank/DDBJ databases">
        <title>MicrobeMod: A computational toolkit for identifying prokaryotic methylation and restriction-modification with nanopore sequencing.</title>
        <authorList>
            <person name="Crits-Christoph A."/>
            <person name="Kang S.C."/>
            <person name="Lee H."/>
            <person name="Ostrov N."/>
        </authorList>
    </citation>
    <scope>NUCLEOTIDE SEQUENCE [LARGE SCALE GENOMIC DNA]</scope>
    <source>
        <strain evidence="3 4">DSMZ 16071</strain>
    </source>
</reference>
<feature type="transmembrane region" description="Helical" evidence="1">
    <location>
        <begin position="488"/>
        <end position="506"/>
    </location>
</feature>
<evidence type="ECO:0000256" key="1">
    <source>
        <dbReference type="SAM" id="Phobius"/>
    </source>
</evidence>
<keyword evidence="1" id="KW-0472">Membrane</keyword>
<dbReference type="Pfam" id="PF12158">
    <property type="entry name" value="DUF3592"/>
    <property type="match status" value="1"/>
</dbReference>
<dbReference type="EMBL" id="CP140158">
    <property type="protein sequence ID" value="WQG85099.1"/>
    <property type="molecule type" value="Genomic_DNA"/>
</dbReference>
<evidence type="ECO:0000313" key="3">
    <source>
        <dbReference type="EMBL" id="WQG85099.1"/>
    </source>
</evidence>
<evidence type="ECO:0000259" key="2">
    <source>
        <dbReference type="Pfam" id="PF12158"/>
    </source>
</evidence>
<feature type="transmembrane region" description="Helical" evidence="1">
    <location>
        <begin position="460"/>
        <end position="482"/>
    </location>
</feature>
<feature type="transmembrane region" description="Helical" evidence="1">
    <location>
        <begin position="210"/>
        <end position="234"/>
    </location>
</feature>
<keyword evidence="4" id="KW-1185">Reference proteome</keyword>
<keyword evidence="1" id="KW-0812">Transmembrane</keyword>
<organism evidence="3 4">
    <name type="scientific">Kangiella aquimarina</name>
    <dbReference type="NCBI Taxonomy" id="261965"/>
    <lineage>
        <taxon>Bacteria</taxon>
        <taxon>Pseudomonadati</taxon>
        <taxon>Pseudomonadota</taxon>
        <taxon>Gammaproteobacteria</taxon>
        <taxon>Kangiellales</taxon>
        <taxon>Kangiellaceae</taxon>
        <taxon>Kangiella</taxon>
    </lineage>
</organism>
<dbReference type="Proteomes" id="UP001324185">
    <property type="component" value="Chromosome"/>
</dbReference>
<name>A0ABZ0X3K3_9GAMM</name>
<accession>A0ABZ0X3K3</accession>